<reference evidence="2" key="2">
    <citation type="submission" date="2015-01" db="EMBL/GenBank/DDBJ databases">
        <title>Evolutionary Origins and Diversification of the Mycorrhizal Mutualists.</title>
        <authorList>
            <consortium name="DOE Joint Genome Institute"/>
            <consortium name="Mycorrhizal Genomics Consortium"/>
            <person name="Kohler A."/>
            <person name="Kuo A."/>
            <person name="Nagy L.G."/>
            <person name="Floudas D."/>
            <person name="Copeland A."/>
            <person name="Barry K.W."/>
            <person name="Cichocki N."/>
            <person name="Veneault-Fourrey C."/>
            <person name="LaButti K."/>
            <person name="Lindquist E.A."/>
            <person name="Lipzen A."/>
            <person name="Lundell T."/>
            <person name="Morin E."/>
            <person name="Murat C."/>
            <person name="Riley R."/>
            <person name="Ohm R."/>
            <person name="Sun H."/>
            <person name="Tunlid A."/>
            <person name="Henrissat B."/>
            <person name="Grigoriev I.V."/>
            <person name="Hibbett D.S."/>
            <person name="Martin F."/>
        </authorList>
    </citation>
    <scope>NUCLEOTIDE SEQUENCE [LARGE SCALE GENOMIC DNA]</scope>
    <source>
        <strain evidence="2">LaAM-08-1</strain>
    </source>
</reference>
<protein>
    <submittedName>
        <fullName evidence="1">Uncharacterized protein</fullName>
    </submittedName>
</protein>
<keyword evidence="2" id="KW-1185">Reference proteome</keyword>
<gene>
    <name evidence="1" type="ORF">K443DRAFT_616836</name>
</gene>
<dbReference type="AlphaFoldDB" id="A0A0C9XR09"/>
<reference evidence="1 2" key="1">
    <citation type="submission" date="2014-04" db="EMBL/GenBank/DDBJ databases">
        <authorList>
            <consortium name="DOE Joint Genome Institute"/>
            <person name="Kuo A."/>
            <person name="Kohler A."/>
            <person name="Nagy L.G."/>
            <person name="Floudas D."/>
            <person name="Copeland A."/>
            <person name="Barry K.W."/>
            <person name="Cichocki N."/>
            <person name="Veneault-Fourrey C."/>
            <person name="LaButti K."/>
            <person name="Lindquist E.A."/>
            <person name="Lipzen A."/>
            <person name="Lundell T."/>
            <person name="Morin E."/>
            <person name="Murat C."/>
            <person name="Sun H."/>
            <person name="Tunlid A."/>
            <person name="Henrissat B."/>
            <person name="Grigoriev I.V."/>
            <person name="Hibbett D.S."/>
            <person name="Martin F."/>
            <person name="Nordberg H.P."/>
            <person name="Cantor M.N."/>
            <person name="Hua S.X."/>
        </authorList>
    </citation>
    <scope>NUCLEOTIDE SEQUENCE [LARGE SCALE GENOMIC DNA]</scope>
    <source>
        <strain evidence="1 2">LaAM-08-1</strain>
    </source>
</reference>
<dbReference type="HOGENOM" id="CLU_2400043_0_0_1"/>
<accession>A0A0C9XR09</accession>
<evidence type="ECO:0000313" key="2">
    <source>
        <dbReference type="Proteomes" id="UP000054477"/>
    </source>
</evidence>
<sequence>MTMDWRSRVVIENTHCTGPRCTTTSIALAVVRHRGGAMIVEHDGNGWSAERGGVAWTDSRLFLLYFLLIPSISEFASANDARGTGSPPDAHFI</sequence>
<name>A0A0C9XR09_9AGAR</name>
<proteinExistence type="predicted"/>
<evidence type="ECO:0000313" key="1">
    <source>
        <dbReference type="EMBL" id="KIK00122.1"/>
    </source>
</evidence>
<dbReference type="Proteomes" id="UP000054477">
    <property type="component" value="Unassembled WGS sequence"/>
</dbReference>
<dbReference type="EMBL" id="KN838632">
    <property type="protein sequence ID" value="KIK00122.1"/>
    <property type="molecule type" value="Genomic_DNA"/>
</dbReference>
<organism evidence="1 2">
    <name type="scientific">Laccaria amethystina LaAM-08-1</name>
    <dbReference type="NCBI Taxonomy" id="1095629"/>
    <lineage>
        <taxon>Eukaryota</taxon>
        <taxon>Fungi</taxon>
        <taxon>Dikarya</taxon>
        <taxon>Basidiomycota</taxon>
        <taxon>Agaricomycotina</taxon>
        <taxon>Agaricomycetes</taxon>
        <taxon>Agaricomycetidae</taxon>
        <taxon>Agaricales</taxon>
        <taxon>Agaricineae</taxon>
        <taxon>Hydnangiaceae</taxon>
        <taxon>Laccaria</taxon>
    </lineage>
</organism>